<dbReference type="Proteomes" id="UP001500620">
    <property type="component" value="Unassembled WGS sequence"/>
</dbReference>
<evidence type="ECO:0000313" key="2">
    <source>
        <dbReference type="Proteomes" id="UP001500620"/>
    </source>
</evidence>
<comment type="caution">
    <text evidence="1">The sequence shown here is derived from an EMBL/GenBank/DDBJ whole genome shotgun (WGS) entry which is preliminary data.</text>
</comment>
<reference evidence="2" key="1">
    <citation type="journal article" date="2019" name="Int. J. Syst. Evol. Microbiol.">
        <title>The Global Catalogue of Microorganisms (GCM) 10K type strain sequencing project: providing services to taxonomists for standard genome sequencing and annotation.</title>
        <authorList>
            <consortium name="The Broad Institute Genomics Platform"/>
            <consortium name="The Broad Institute Genome Sequencing Center for Infectious Disease"/>
            <person name="Wu L."/>
            <person name="Ma J."/>
        </authorList>
    </citation>
    <scope>NUCLEOTIDE SEQUENCE [LARGE SCALE GENOMIC DNA]</scope>
    <source>
        <strain evidence="2">JCM 17441</strain>
    </source>
</reference>
<sequence length="68" mass="7737">MAVDLVECRWNGRWGSLARMDVQMSIVDGGWRTVLLERHVARDRIHVGAYVQRVLDLGTLPDASLFID</sequence>
<organism evidence="1 2">
    <name type="scientific">Dactylosporangium darangshiense</name>
    <dbReference type="NCBI Taxonomy" id="579108"/>
    <lineage>
        <taxon>Bacteria</taxon>
        <taxon>Bacillati</taxon>
        <taxon>Actinomycetota</taxon>
        <taxon>Actinomycetes</taxon>
        <taxon>Micromonosporales</taxon>
        <taxon>Micromonosporaceae</taxon>
        <taxon>Dactylosporangium</taxon>
    </lineage>
</organism>
<accession>A0ABP8DSS5</accession>
<name>A0ABP8DSS5_9ACTN</name>
<keyword evidence="2" id="KW-1185">Reference proteome</keyword>
<gene>
    <name evidence="1" type="ORF">GCM10022255_101510</name>
</gene>
<proteinExistence type="predicted"/>
<evidence type="ECO:0000313" key="1">
    <source>
        <dbReference type="EMBL" id="GAA4262794.1"/>
    </source>
</evidence>
<dbReference type="EMBL" id="BAABAT010000055">
    <property type="protein sequence ID" value="GAA4262794.1"/>
    <property type="molecule type" value="Genomic_DNA"/>
</dbReference>
<protein>
    <submittedName>
        <fullName evidence="1">Uncharacterized protein</fullName>
    </submittedName>
</protein>